<accession>A0A9P0HU77</accession>
<gene>
    <name evidence="1" type="ORF">NEZAVI_LOCUS15714</name>
</gene>
<organism evidence="1 2">
    <name type="scientific">Nezara viridula</name>
    <name type="common">Southern green stink bug</name>
    <name type="synonym">Cimex viridulus</name>
    <dbReference type="NCBI Taxonomy" id="85310"/>
    <lineage>
        <taxon>Eukaryota</taxon>
        <taxon>Metazoa</taxon>
        <taxon>Ecdysozoa</taxon>
        <taxon>Arthropoda</taxon>
        <taxon>Hexapoda</taxon>
        <taxon>Insecta</taxon>
        <taxon>Pterygota</taxon>
        <taxon>Neoptera</taxon>
        <taxon>Paraneoptera</taxon>
        <taxon>Hemiptera</taxon>
        <taxon>Heteroptera</taxon>
        <taxon>Panheteroptera</taxon>
        <taxon>Pentatomomorpha</taxon>
        <taxon>Pentatomoidea</taxon>
        <taxon>Pentatomidae</taxon>
        <taxon>Pentatominae</taxon>
        <taxon>Nezara</taxon>
    </lineage>
</organism>
<proteinExistence type="predicted"/>
<dbReference type="Proteomes" id="UP001152798">
    <property type="component" value="Chromosome 7"/>
</dbReference>
<evidence type="ECO:0000313" key="2">
    <source>
        <dbReference type="Proteomes" id="UP001152798"/>
    </source>
</evidence>
<name>A0A9P0HU77_NEZVI</name>
<keyword evidence="2" id="KW-1185">Reference proteome</keyword>
<protein>
    <submittedName>
        <fullName evidence="1">Uncharacterized protein</fullName>
    </submittedName>
</protein>
<dbReference type="AlphaFoldDB" id="A0A9P0HU77"/>
<dbReference type="EMBL" id="OV725083">
    <property type="protein sequence ID" value="CAH1408126.1"/>
    <property type="molecule type" value="Genomic_DNA"/>
</dbReference>
<reference evidence="1" key="1">
    <citation type="submission" date="2022-01" db="EMBL/GenBank/DDBJ databases">
        <authorList>
            <person name="King R."/>
        </authorList>
    </citation>
    <scope>NUCLEOTIDE SEQUENCE</scope>
</reference>
<sequence>MCNTISQAVQLSRTPPRIFNPLICNDTLFESRSNFRSSLLVVRVDPLSYTVSDWRTDSRLQLTVRPLVNGLGFLRSHGIRPFQYGARCHYLIRVGQSPFALITLSNAIGR</sequence>
<evidence type="ECO:0000313" key="1">
    <source>
        <dbReference type="EMBL" id="CAH1408126.1"/>
    </source>
</evidence>